<dbReference type="EMBL" id="JAPVES010000030">
    <property type="protein sequence ID" value="MCZ3372262.1"/>
    <property type="molecule type" value="Genomic_DNA"/>
</dbReference>
<dbReference type="InterPro" id="IPR023353">
    <property type="entry name" value="LemA-like_dom_sf"/>
</dbReference>
<evidence type="ECO:0000256" key="4">
    <source>
        <dbReference type="ARBA" id="ARBA00022989"/>
    </source>
</evidence>
<proteinExistence type="inferred from homology"/>
<keyword evidence="3 6" id="KW-0812">Transmembrane</keyword>
<evidence type="ECO:0000256" key="2">
    <source>
        <dbReference type="ARBA" id="ARBA00008854"/>
    </source>
</evidence>
<evidence type="ECO:0000313" key="8">
    <source>
        <dbReference type="EMBL" id="MCZ3372262.1"/>
    </source>
</evidence>
<gene>
    <name evidence="8" type="ORF">O3H35_06420</name>
    <name evidence="7" type="ORF">O3H54_01310</name>
</gene>
<dbReference type="InterPro" id="IPR007156">
    <property type="entry name" value="MamQ_LemA"/>
</dbReference>
<name>A0A9E5A0B8_9EURY</name>
<dbReference type="EMBL" id="JAPVER010000018">
    <property type="protein sequence ID" value="MCZ3364509.1"/>
    <property type="molecule type" value="Genomic_DNA"/>
</dbReference>
<evidence type="ECO:0000256" key="6">
    <source>
        <dbReference type="SAM" id="Phobius"/>
    </source>
</evidence>
<comment type="caution">
    <text evidence="8">The sequence shown here is derived from an EMBL/GenBank/DDBJ whole genome shotgun (WGS) entry which is preliminary data.</text>
</comment>
<comment type="subcellular location">
    <subcellularLocation>
        <location evidence="1">Membrane</location>
        <topology evidence="1">Single-pass membrane protein</topology>
    </subcellularLocation>
</comment>
<feature type="transmembrane region" description="Helical" evidence="6">
    <location>
        <begin position="6"/>
        <end position="25"/>
    </location>
</feature>
<organism evidence="8">
    <name type="scientific">Methanobacterium veterum</name>
    <dbReference type="NCBI Taxonomy" id="408577"/>
    <lineage>
        <taxon>Archaea</taxon>
        <taxon>Methanobacteriati</taxon>
        <taxon>Methanobacteriota</taxon>
        <taxon>Methanomada group</taxon>
        <taxon>Methanobacteria</taxon>
        <taxon>Methanobacteriales</taxon>
        <taxon>Methanobacteriaceae</taxon>
        <taxon>Methanobacterium</taxon>
    </lineage>
</organism>
<dbReference type="GO" id="GO:0016020">
    <property type="term" value="C:membrane"/>
    <property type="evidence" value="ECO:0007669"/>
    <property type="project" value="UniProtKB-SubCell"/>
</dbReference>
<evidence type="ECO:0000256" key="5">
    <source>
        <dbReference type="ARBA" id="ARBA00023136"/>
    </source>
</evidence>
<accession>A0A9E5A0B8</accession>
<dbReference type="Proteomes" id="UP001074446">
    <property type="component" value="Unassembled WGS sequence"/>
</dbReference>
<evidence type="ECO:0000313" key="9">
    <source>
        <dbReference type="Proteomes" id="UP001068021"/>
    </source>
</evidence>
<keyword evidence="9" id="KW-1185">Reference proteome</keyword>
<dbReference type="PANTHER" id="PTHR34478:SF2">
    <property type="entry name" value="MEMBRANE PROTEIN"/>
    <property type="match status" value="1"/>
</dbReference>
<dbReference type="AlphaFoldDB" id="A0A9E5A0B8"/>
<sequence length="197" mass="22426">MWNEIGFLIVVLIIGGLSGAVIVMYNSLIKLRNGADNAWSQINVQLERRADLVSNLVETVKGYAKHEKTTLKGVTEARAGLSNAETVKENEKANTHLTKTLRSLFAVAEAYPDLKADESFEDLMKQLSETENQIAYYRQLYNDVVWQYNNKCQMFPSNIVANFFGFEEERYFEINEAEKTVPHVDFTSDDTLEAENI</sequence>
<comment type="similarity">
    <text evidence="2">Belongs to the LemA family.</text>
</comment>
<dbReference type="PANTHER" id="PTHR34478">
    <property type="entry name" value="PROTEIN LEMA"/>
    <property type="match status" value="1"/>
</dbReference>
<keyword evidence="4 6" id="KW-1133">Transmembrane helix</keyword>
<protein>
    <submittedName>
        <fullName evidence="8">LemA family protein</fullName>
    </submittedName>
</protein>
<reference evidence="8" key="1">
    <citation type="submission" date="2022-12" db="EMBL/GenBank/DDBJ databases">
        <title>Reclassification of two methanogenic archaea species isolated from the Kolyma lowland permafrost.</title>
        <authorList>
            <person name="Trubitsyn V.E."/>
            <person name="Rivkina E.M."/>
            <person name="Shcherbakova V.A."/>
        </authorList>
    </citation>
    <scope>NUCLEOTIDE SEQUENCE</scope>
    <source>
        <strain evidence="7">M2</strain>
        <strain evidence="8">MK4</strain>
    </source>
</reference>
<dbReference type="Proteomes" id="UP001068021">
    <property type="component" value="Unassembled WGS sequence"/>
</dbReference>
<evidence type="ECO:0000256" key="3">
    <source>
        <dbReference type="ARBA" id="ARBA00022692"/>
    </source>
</evidence>
<evidence type="ECO:0000313" key="7">
    <source>
        <dbReference type="EMBL" id="MCZ3364509.1"/>
    </source>
</evidence>
<dbReference type="Gene3D" id="1.20.1440.20">
    <property type="entry name" value="LemA-like domain"/>
    <property type="match status" value="1"/>
</dbReference>
<dbReference type="RefSeq" id="WP_048081292.1">
    <property type="nucleotide sequence ID" value="NZ_JAPVER010000018.1"/>
</dbReference>
<keyword evidence="5 6" id="KW-0472">Membrane</keyword>
<dbReference type="Pfam" id="PF04011">
    <property type="entry name" value="LemA"/>
    <property type="match status" value="1"/>
</dbReference>
<evidence type="ECO:0000256" key="1">
    <source>
        <dbReference type="ARBA" id="ARBA00004167"/>
    </source>
</evidence>
<dbReference type="SUPFAM" id="SSF140478">
    <property type="entry name" value="LemA-like"/>
    <property type="match status" value="1"/>
</dbReference>